<dbReference type="SUPFAM" id="SSF52540">
    <property type="entry name" value="P-loop containing nucleoside triphosphate hydrolases"/>
    <property type="match status" value="1"/>
</dbReference>
<dbReference type="GO" id="GO:0006270">
    <property type="term" value="P:DNA replication initiation"/>
    <property type="evidence" value="ECO:0007669"/>
    <property type="project" value="TreeGrafter"/>
</dbReference>
<feature type="domain" description="Origin recognition complex subunit 5 C-terminal" evidence="10">
    <location>
        <begin position="377"/>
        <end position="521"/>
    </location>
</feature>
<evidence type="ECO:0000256" key="5">
    <source>
        <dbReference type="ARBA" id="ARBA00022840"/>
    </source>
</evidence>
<dbReference type="InterPro" id="IPR027417">
    <property type="entry name" value="P-loop_NTPase"/>
</dbReference>
<dbReference type="Gene3D" id="3.40.50.300">
    <property type="entry name" value="P-loop containing nucleotide triphosphate hydrolases"/>
    <property type="match status" value="1"/>
</dbReference>
<sequence>MNQEESPQSTRRTTRSTTSSTPNPKSAAKPTKNSSKPQTLTLENLLFRGKPLGFDELVSSFPGRRSQILELMRLLGTLGSPMIPLFIYGGLSTGKTSVILEIFRHLNRPFVYSSCRTCYNPRILFESILNQLLLHRKSEGNGYSSAKRCERPSDFVNFIRDALVGVVNGLSGKLSSKKLGVRANGRMVYLIIDNLELVREWDKSSSILPFLFELYDVLKMPEVGLIFISGASPDTYYSDTGYTEPIPVYFPDYVEDDLRQIFMRNQSNPKLFSSFLDVVLKPFYRITRRVDELSSAFSSLFKTYCEPLCDLGTVPNEEMKRRLFSHLQPHIAPALNEIFRVPSHPSIGATAKDKAKRKGSAKKLEVSEEFEEIDFHMSTCAKYLLISTFLASRNPATLDASLFDSTGGSDSRKRKRKSSAKSVEKKETAEQELVMKGPGTFPLERLLAIFQCIMSVSEYPLDEEEQGTSELGGESWDSCLMPDVLLQISSLCNANFISKGGSCPLEGSARYRSAVDEDMALKALAIFAIGAFLLGLMKIILMSFTISRAKLNSAVITTRMDFLLSGCLSCQNYKLSLLFAMTSCKQSSVLYTDFKGLKVSMMSEPT</sequence>
<feature type="region of interest" description="Disordered" evidence="7">
    <location>
        <begin position="1"/>
        <end position="38"/>
    </location>
</feature>
<comment type="subcellular location">
    <subcellularLocation>
        <location evidence="1">Nucleus</location>
    </subcellularLocation>
</comment>
<evidence type="ECO:0000256" key="7">
    <source>
        <dbReference type="SAM" id="MobiDB-lite"/>
    </source>
</evidence>
<evidence type="ECO:0000256" key="2">
    <source>
        <dbReference type="ARBA" id="ARBA00006269"/>
    </source>
</evidence>
<dbReference type="Pfam" id="PF13191">
    <property type="entry name" value="AAA_16"/>
    <property type="match status" value="1"/>
</dbReference>
<keyword evidence="6" id="KW-0539">Nucleus</keyword>
<dbReference type="Proteomes" id="UP001187471">
    <property type="component" value="Unassembled WGS sequence"/>
</dbReference>
<keyword evidence="3" id="KW-0235">DNA replication</keyword>
<protein>
    <recommendedName>
        <fullName evidence="14">Origin recognition complex subunit 5</fullName>
    </recommendedName>
</protein>
<evidence type="ECO:0000256" key="8">
    <source>
        <dbReference type="SAM" id="Phobius"/>
    </source>
</evidence>
<organism evidence="12 13">
    <name type="scientific">Escallonia rubra</name>
    <dbReference type="NCBI Taxonomy" id="112253"/>
    <lineage>
        <taxon>Eukaryota</taxon>
        <taxon>Viridiplantae</taxon>
        <taxon>Streptophyta</taxon>
        <taxon>Embryophyta</taxon>
        <taxon>Tracheophyta</taxon>
        <taxon>Spermatophyta</taxon>
        <taxon>Magnoliopsida</taxon>
        <taxon>eudicotyledons</taxon>
        <taxon>Gunneridae</taxon>
        <taxon>Pentapetalae</taxon>
        <taxon>asterids</taxon>
        <taxon>campanulids</taxon>
        <taxon>Escalloniales</taxon>
        <taxon>Escalloniaceae</taxon>
        <taxon>Escallonia</taxon>
    </lineage>
</organism>
<feature type="region of interest" description="Disordered" evidence="7">
    <location>
        <begin position="401"/>
        <end position="431"/>
    </location>
</feature>
<evidence type="ECO:0000313" key="13">
    <source>
        <dbReference type="Proteomes" id="UP001187471"/>
    </source>
</evidence>
<evidence type="ECO:0000259" key="9">
    <source>
        <dbReference type="Pfam" id="PF13191"/>
    </source>
</evidence>
<feature type="domain" description="Orc1-like AAA ATPase" evidence="9">
    <location>
        <begin position="61"/>
        <end position="213"/>
    </location>
</feature>
<dbReference type="Pfam" id="PF21639">
    <property type="entry name" value="ORC5_lid"/>
    <property type="match status" value="1"/>
</dbReference>
<keyword evidence="8" id="KW-0472">Membrane</keyword>
<dbReference type="InterPro" id="IPR041664">
    <property type="entry name" value="AAA_16"/>
</dbReference>
<dbReference type="PANTHER" id="PTHR12705">
    <property type="entry name" value="ORIGIN RECOGNITION COMPLEX SUBUNIT 5"/>
    <property type="match status" value="1"/>
</dbReference>
<comment type="similarity">
    <text evidence="2">Belongs to the ORC5 family.</text>
</comment>
<keyword evidence="4" id="KW-0547">Nucleotide-binding</keyword>
<keyword evidence="8" id="KW-0812">Transmembrane</keyword>
<evidence type="ECO:0000256" key="6">
    <source>
        <dbReference type="ARBA" id="ARBA00023242"/>
    </source>
</evidence>
<keyword evidence="8" id="KW-1133">Transmembrane helix</keyword>
<dbReference type="InterPro" id="IPR047088">
    <property type="entry name" value="ORC5_C"/>
</dbReference>
<evidence type="ECO:0008006" key="14">
    <source>
        <dbReference type="Google" id="ProtNLM"/>
    </source>
</evidence>
<name>A0AA88RYS6_9ASTE</name>
<evidence type="ECO:0000259" key="10">
    <source>
        <dbReference type="Pfam" id="PF14630"/>
    </source>
</evidence>
<dbReference type="InterPro" id="IPR020796">
    <property type="entry name" value="ORC5"/>
</dbReference>
<evidence type="ECO:0000313" key="12">
    <source>
        <dbReference type="EMBL" id="KAK2992631.1"/>
    </source>
</evidence>
<feature type="transmembrane region" description="Helical" evidence="8">
    <location>
        <begin position="519"/>
        <end position="541"/>
    </location>
</feature>
<dbReference type="EMBL" id="JAVXUO010000393">
    <property type="protein sequence ID" value="KAK2992631.1"/>
    <property type="molecule type" value="Genomic_DNA"/>
</dbReference>
<evidence type="ECO:0000259" key="11">
    <source>
        <dbReference type="Pfam" id="PF21639"/>
    </source>
</evidence>
<dbReference type="GO" id="GO:0005664">
    <property type="term" value="C:nuclear origin of replication recognition complex"/>
    <property type="evidence" value="ECO:0007669"/>
    <property type="project" value="TreeGrafter"/>
</dbReference>
<dbReference type="InterPro" id="IPR048866">
    <property type="entry name" value="ORC5_lid"/>
</dbReference>
<dbReference type="Pfam" id="PF14630">
    <property type="entry name" value="ORC5_C"/>
    <property type="match status" value="1"/>
</dbReference>
<comment type="caution">
    <text evidence="12">The sequence shown here is derived from an EMBL/GenBank/DDBJ whole genome shotgun (WGS) entry which is preliminary data.</text>
</comment>
<evidence type="ECO:0000256" key="4">
    <source>
        <dbReference type="ARBA" id="ARBA00022741"/>
    </source>
</evidence>
<gene>
    <name evidence="12" type="ORF">RJ640_023941</name>
</gene>
<dbReference type="FunFam" id="3.40.50.300:FF:002310">
    <property type="entry name" value="Origin of replication complex subunit 5"/>
    <property type="match status" value="1"/>
</dbReference>
<feature type="compositionally biased region" description="Low complexity" evidence="7">
    <location>
        <begin position="9"/>
        <end position="21"/>
    </location>
</feature>
<accession>A0AA88RYS6</accession>
<dbReference type="PANTHER" id="PTHR12705:SF0">
    <property type="entry name" value="ORIGIN RECOGNITION COMPLEX SUBUNIT 5"/>
    <property type="match status" value="1"/>
</dbReference>
<feature type="domain" description="ORC5 lid" evidence="11">
    <location>
        <begin position="273"/>
        <end position="324"/>
    </location>
</feature>
<proteinExistence type="inferred from homology"/>
<evidence type="ECO:0000256" key="3">
    <source>
        <dbReference type="ARBA" id="ARBA00022705"/>
    </source>
</evidence>
<keyword evidence="13" id="KW-1185">Reference proteome</keyword>
<dbReference type="GO" id="GO:0003688">
    <property type="term" value="F:DNA replication origin binding"/>
    <property type="evidence" value="ECO:0007669"/>
    <property type="project" value="TreeGrafter"/>
</dbReference>
<keyword evidence="5" id="KW-0067">ATP-binding</keyword>
<reference evidence="12" key="1">
    <citation type="submission" date="2022-12" db="EMBL/GenBank/DDBJ databases">
        <title>Draft genome assemblies for two species of Escallonia (Escalloniales).</title>
        <authorList>
            <person name="Chanderbali A."/>
            <person name="Dervinis C."/>
            <person name="Anghel I."/>
            <person name="Soltis D."/>
            <person name="Soltis P."/>
            <person name="Zapata F."/>
        </authorList>
    </citation>
    <scope>NUCLEOTIDE SEQUENCE</scope>
    <source>
        <strain evidence="12">UCBG92.1500</strain>
        <tissue evidence="12">Leaf</tissue>
    </source>
</reference>
<dbReference type="AlphaFoldDB" id="A0AA88RYS6"/>
<evidence type="ECO:0000256" key="1">
    <source>
        <dbReference type="ARBA" id="ARBA00004123"/>
    </source>
</evidence>